<evidence type="ECO:0000313" key="2">
    <source>
        <dbReference type="EMBL" id="MEC3876858.1"/>
    </source>
</evidence>
<evidence type="ECO:0000256" key="1">
    <source>
        <dbReference type="SAM" id="Phobius"/>
    </source>
</evidence>
<gene>
    <name evidence="2" type="ORF">SOP96_14125</name>
</gene>
<dbReference type="Proteomes" id="UP001348397">
    <property type="component" value="Unassembled WGS sequence"/>
</dbReference>
<protein>
    <submittedName>
        <fullName evidence="2">Uncharacterized protein</fullName>
    </submittedName>
</protein>
<keyword evidence="1" id="KW-0812">Transmembrane</keyword>
<feature type="transmembrane region" description="Helical" evidence="1">
    <location>
        <begin position="12"/>
        <end position="33"/>
    </location>
</feature>
<reference evidence="2 3" key="1">
    <citation type="submission" date="2024-01" db="EMBL/GenBank/DDBJ databases">
        <title>Chryseobacterium sp. T9W2-O.</title>
        <authorList>
            <person name="Maltman C."/>
        </authorList>
    </citation>
    <scope>NUCLEOTIDE SEQUENCE [LARGE SCALE GENOMIC DNA]</scope>
    <source>
        <strain evidence="2 3">T9W2-O</strain>
    </source>
</reference>
<accession>A0ABU6HVG8</accession>
<feature type="transmembrane region" description="Helical" evidence="1">
    <location>
        <begin position="53"/>
        <end position="72"/>
    </location>
</feature>
<comment type="caution">
    <text evidence="2">The sequence shown here is derived from an EMBL/GenBank/DDBJ whole genome shotgun (WGS) entry which is preliminary data.</text>
</comment>
<feature type="transmembrane region" description="Helical" evidence="1">
    <location>
        <begin position="111"/>
        <end position="132"/>
    </location>
</feature>
<evidence type="ECO:0000313" key="3">
    <source>
        <dbReference type="Proteomes" id="UP001348397"/>
    </source>
</evidence>
<dbReference type="RefSeq" id="WP_326321575.1">
    <property type="nucleotide sequence ID" value="NZ_JAYLAA010000044.1"/>
</dbReference>
<name>A0ABU6HVG8_9FLAO</name>
<sequence>MLHEERILKNKFAYFFAIVFVLCWMIFFAYNMFNIFVRNYGLKDEYSGIKIPIYALYFLILPLLSITLVSIFKESIKMFTYLNISLLLMIIFHGLLFYISYTKVKKPNEYLISYMFSNLLFIVGPTILINYLKYSPANNEIESIGTHND</sequence>
<keyword evidence="1" id="KW-1133">Transmembrane helix</keyword>
<proteinExistence type="predicted"/>
<feature type="transmembrane region" description="Helical" evidence="1">
    <location>
        <begin position="79"/>
        <end position="99"/>
    </location>
</feature>
<keyword evidence="3" id="KW-1185">Reference proteome</keyword>
<keyword evidence="1" id="KW-0472">Membrane</keyword>
<dbReference type="EMBL" id="JAYLAA010000044">
    <property type="protein sequence ID" value="MEC3876858.1"/>
    <property type="molecule type" value="Genomic_DNA"/>
</dbReference>
<organism evidence="2 3">
    <name type="scientific">Chryseobacterium salviniae</name>
    <dbReference type="NCBI Taxonomy" id="3101750"/>
    <lineage>
        <taxon>Bacteria</taxon>
        <taxon>Pseudomonadati</taxon>
        <taxon>Bacteroidota</taxon>
        <taxon>Flavobacteriia</taxon>
        <taxon>Flavobacteriales</taxon>
        <taxon>Weeksellaceae</taxon>
        <taxon>Chryseobacterium group</taxon>
        <taxon>Chryseobacterium</taxon>
    </lineage>
</organism>